<dbReference type="PANTHER" id="PTHR47074">
    <property type="entry name" value="BNAC02G40300D PROTEIN"/>
    <property type="match status" value="1"/>
</dbReference>
<evidence type="ECO:0000259" key="3">
    <source>
        <dbReference type="Pfam" id="PF13456"/>
    </source>
</evidence>
<feature type="compositionally biased region" description="Polar residues" evidence="1">
    <location>
        <begin position="290"/>
        <end position="303"/>
    </location>
</feature>
<sequence>MEEGKHAVVDLSEEEERRGGGAPGEGSSDEVGDAVGLGRGAESTEPEGSSAVDDAGHGVAAEVAKNDDLEEPLLEPEGVTAVGSGGGDGTASDGGENELHEVPKNPMATRFAFRATDANATPVSTYRGMLSRSRKNAGPTRFVSAGAPPSADPETPALSTSSSELVKSSPENASAVPDADHGASPGRGNEQDLEAAEKQSEARFAPDAAAAAAAAAESSHREPSRSKKQPRPERFIPEEGEAAARAKACRSGIALDRFITSQLNNPSGPSTEWEREVTAADVVGGGQGEECTTSDQPSCSIAISDSGPPEEPLPDDRRRIYSVLAVLGVSLAVSMAVLALFYIFGSESPSPPSDPNQELVSNKAGPSTRIPESLLPFSFQFSFPVERRHQQVQAEACAIRHALWLAKEEGFHNVIVASDCLYVIQKLNSTGQDRSKIGCLVEDVKKFGVEFISVSFIHVSRCSNVAAHTLARCSEPSVCNVYRNETPDCIREMLLSDAQ</sequence>
<feature type="compositionally biased region" description="Basic and acidic residues" evidence="1">
    <location>
        <begin position="218"/>
        <end position="237"/>
    </location>
</feature>
<proteinExistence type="predicted"/>
<dbReference type="GO" id="GO:0004523">
    <property type="term" value="F:RNA-DNA hybrid ribonuclease activity"/>
    <property type="evidence" value="ECO:0007669"/>
    <property type="project" value="InterPro"/>
</dbReference>
<feature type="transmembrane region" description="Helical" evidence="2">
    <location>
        <begin position="320"/>
        <end position="344"/>
    </location>
</feature>
<keyword evidence="2" id="KW-1133">Transmembrane helix</keyword>
<dbReference type="GO" id="GO:0003676">
    <property type="term" value="F:nucleic acid binding"/>
    <property type="evidence" value="ECO:0007669"/>
    <property type="project" value="InterPro"/>
</dbReference>
<protein>
    <recommendedName>
        <fullName evidence="3">RNase H type-1 domain-containing protein</fullName>
    </recommendedName>
</protein>
<dbReference type="InterPro" id="IPR002156">
    <property type="entry name" value="RNaseH_domain"/>
</dbReference>
<dbReference type="InterPro" id="IPR012337">
    <property type="entry name" value="RNaseH-like_sf"/>
</dbReference>
<dbReference type="Gene3D" id="3.30.420.10">
    <property type="entry name" value="Ribonuclease H-like superfamily/Ribonuclease H"/>
    <property type="match status" value="1"/>
</dbReference>
<dbReference type="AlphaFoldDB" id="A2ZNX3"/>
<dbReference type="InterPro" id="IPR036397">
    <property type="entry name" value="RNaseH_sf"/>
</dbReference>
<dbReference type="CDD" id="cd06222">
    <property type="entry name" value="RNase_H_like"/>
    <property type="match status" value="1"/>
</dbReference>
<dbReference type="InterPro" id="IPR052929">
    <property type="entry name" value="RNase_H-like_EbsB-rel"/>
</dbReference>
<dbReference type="EMBL" id="CM000138">
    <property type="protein sequence ID" value="EAZ10420.1"/>
    <property type="molecule type" value="Genomic_DNA"/>
</dbReference>
<name>A2ZNX3_ORYSJ</name>
<dbReference type="Pfam" id="PF13456">
    <property type="entry name" value="RVT_3"/>
    <property type="match status" value="1"/>
</dbReference>
<feature type="compositionally biased region" description="Low complexity" evidence="1">
    <location>
        <begin position="159"/>
        <end position="169"/>
    </location>
</feature>
<reference evidence="4" key="1">
    <citation type="journal article" date="2005" name="PLoS Biol.">
        <title>The genomes of Oryza sativa: a history of duplications.</title>
        <authorList>
            <person name="Yu J."/>
            <person name="Wang J."/>
            <person name="Lin W."/>
            <person name="Li S."/>
            <person name="Li H."/>
            <person name="Zhou J."/>
            <person name="Ni P."/>
            <person name="Dong W."/>
            <person name="Hu S."/>
            <person name="Zeng C."/>
            <person name="Zhang J."/>
            <person name="Zhang Y."/>
            <person name="Li R."/>
            <person name="Xu Z."/>
            <person name="Li S."/>
            <person name="Li X."/>
            <person name="Zheng H."/>
            <person name="Cong L."/>
            <person name="Lin L."/>
            <person name="Yin J."/>
            <person name="Geng J."/>
            <person name="Li G."/>
            <person name="Shi J."/>
            <person name="Liu J."/>
            <person name="Lv H."/>
            <person name="Li J."/>
            <person name="Wang J."/>
            <person name="Deng Y."/>
            <person name="Ran L."/>
            <person name="Shi X."/>
            <person name="Wang X."/>
            <person name="Wu Q."/>
            <person name="Li C."/>
            <person name="Ren X."/>
            <person name="Wang J."/>
            <person name="Wang X."/>
            <person name="Li D."/>
            <person name="Liu D."/>
            <person name="Zhang X."/>
            <person name="Ji Z."/>
            <person name="Zhao W."/>
            <person name="Sun Y."/>
            <person name="Zhang Z."/>
            <person name="Bao J."/>
            <person name="Han Y."/>
            <person name="Dong L."/>
            <person name="Ji J."/>
            <person name="Chen P."/>
            <person name="Wu S."/>
            <person name="Liu J."/>
            <person name="Xiao Y."/>
            <person name="Bu D."/>
            <person name="Tan J."/>
            <person name="Yang L."/>
            <person name="Ye C."/>
            <person name="Zhang J."/>
            <person name="Xu J."/>
            <person name="Zhou Y."/>
            <person name="Yu Y."/>
            <person name="Zhang B."/>
            <person name="Zhuang S."/>
            <person name="Wei H."/>
            <person name="Liu B."/>
            <person name="Lei M."/>
            <person name="Yu H."/>
            <person name="Li Y."/>
            <person name="Xu H."/>
            <person name="Wei S."/>
            <person name="He X."/>
            <person name="Fang L."/>
            <person name="Zhang Z."/>
            <person name="Zhang Y."/>
            <person name="Huang X."/>
            <person name="Su Z."/>
            <person name="Tong W."/>
            <person name="Li J."/>
            <person name="Tong Z."/>
            <person name="Li S."/>
            <person name="Ye J."/>
            <person name="Wang L."/>
            <person name="Fang L."/>
            <person name="Lei T."/>
            <person name="Chen C."/>
            <person name="Chen H."/>
            <person name="Xu Z."/>
            <person name="Li H."/>
            <person name="Huang H."/>
            <person name="Zhang F."/>
            <person name="Xu H."/>
            <person name="Li N."/>
            <person name="Zhao C."/>
            <person name="Li S."/>
            <person name="Dong L."/>
            <person name="Huang Y."/>
            <person name="Li L."/>
            <person name="Xi Y."/>
            <person name="Qi Q."/>
            <person name="Li W."/>
            <person name="Zhang B."/>
            <person name="Hu W."/>
            <person name="Zhang Y."/>
            <person name="Tian X."/>
            <person name="Jiao Y."/>
            <person name="Liang X."/>
            <person name="Jin J."/>
            <person name="Gao L."/>
            <person name="Zheng W."/>
            <person name="Hao B."/>
            <person name="Liu S."/>
            <person name="Wang W."/>
            <person name="Yuan L."/>
            <person name="Cao M."/>
            <person name="McDermott J."/>
            <person name="Samudrala R."/>
            <person name="Wang J."/>
            <person name="Wong G.K."/>
            <person name="Yang H."/>
        </authorList>
    </citation>
    <scope>NUCLEOTIDE SEQUENCE [LARGE SCALE GENOMIC DNA]</scope>
</reference>
<feature type="domain" description="RNase H type-1" evidence="3">
    <location>
        <begin position="385"/>
        <end position="472"/>
    </location>
</feature>
<evidence type="ECO:0000256" key="1">
    <source>
        <dbReference type="SAM" id="MobiDB-lite"/>
    </source>
</evidence>
<accession>A2ZNX3</accession>
<feature type="region of interest" description="Disordered" evidence="1">
    <location>
        <begin position="120"/>
        <end position="243"/>
    </location>
</feature>
<evidence type="ECO:0000313" key="4">
    <source>
        <dbReference type="EMBL" id="EAZ10420.1"/>
    </source>
</evidence>
<keyword evidence="2" id="KW-0472">Membrane</keyword>
<organism evidence="4">
    <name type="scientific">Oryza sativa subsp. japonica</name>
    <name type="common">Rice</name>
    <dbReference type="NCBI Taxonomy" id="39947"/>
    <lineage>
        <taxon>Eukaryota</taxon>
        <taxon>Viridiplantae</taxon>
        <taxon>Streptophyta</taxon>
        <taxon>Embryophyta</taxon>
        <taxon>Tracheophyta</taxon>
        <taxon>Spermatophyta</taxon>
        <taxon>Magnoliopsida</taxon>
        <taxon>Liliopsida</taxon>
        <taxon>Poales</taxon>
        <taxon>Poaceae</taxon>
        <taxon>BOP clade</taxon>
        <taxon>Oryzoideae</taxon>
        <taxon>Oryzeae</taxon>
        <taxon>Oryzinae</taxon>
        <taxon>Oryza</taxon>
        <taxon>Oryza sativa</taxon>
    </lineage>
</organism>
<keyword evidence="2" id="KW-0812">Transmembrane</keyword>
<dbReference type="Proteomes" id="UP000007752">
    <property type="component" value="Chromosome 1"/>
</dbReference>
<dbReference type="InterPro" id="IPR044730">
    <property type="entry name" value="RNase_H-like_dom_plant"/>
</dbReference>
<dbReference type="SUPFAM" id="SSF53098">
    <property type="entry name" value="Ribonuclease H-like"/>
    <property type="match status" value="1"/>
</dbReference>
<reference evidence="4" key="2">
    <citation type="submission" date="2008-12" db="EMBL/GenBank/DDBJ databases">
        <title>Improved gene annotation of the rice (Oryza sativa) genomes.</title>
        <authorList>
            <person name="Wang J."/>
            <person name="Li R."/>
            <person name="Fan W."/>
            <person name="Huang Q."/>
            <person name="Zhang J."/>
            <person name="Zhou Y."/>
            <person name="Hu Y."/>
            <person name="Zi S."/>
            <person name="Li J."/>
            <person name="Ni P."/>
            <person name="Zheng H."/>
            <person name="Zhang Y."/>
            <person name="Zhao M."/>
            <person name="Hao Q."/>
            <person name="McDermott J."/>
            <person name="Samudrala R."/>
            <person name="Kristiansen K."/>
            <person name="Wong G.K.-S."/>
        </authorList>
    </citation>
    <scope>NUCLEOTIDE SEQUENCE</scope>
</reference>
<evidence type="ECO:0000256" key="2">
    <source>
        <dbReference type="SAM" id="Phobius"/>
    </source>
</evidence>
<feature type="region of interest" description="Disordered" evidence="1">
    <location>
        <begin position="285"/>
        <end position="314"/>
    </location>
</feature>
<feature type="region of interest" description="Disordered" evidence="1">
    <location>
        <begin position="1"/>
        <end position="104"/>
    </location>
</feature>
<dbReference type="PANTHER" id="PTHR47074:SF73">
    <property type="entry name" value="OS04G0448401 PROTEIN"/>
    <property type="match status" value="1"/>
</dbReference>
<gene>
    <name evidence="4" type="ORF">OsJ_00252</name>
</gene>